<dbReference type="AlphaFoldDB" id="A0A4Y2WV66"/>
<protein>
    <submittedName>
        <fullName evidence="1">Uncharacterized protein</fullName>
    </submittedName>
</protein>
<name>A0A4Y2WV66_ARAVE</name>
<evidence type="ECO:0000313" key="2">
    <source>
        <dbReference type="Proteomes" id="UP000499080"/>
    </source>
</evidence>
<proteinExistence type="predicted"/>
<comment type="caution">
    <text evidence="1">The sequence shown here is derived from an EMBL/GenBank/DDBJ whole genome shotgun (WGS) entry which is preliminary data.</text>
</comment>
<evidence type="ECO:0000313" key="1">
    <source>
        <dbReference type="EMBL" id="GBO40688.1"/>
    </source>
</evidence>
<dbReference type="EMBL" id="BGPR01065980">
    <property type="protein sequence ID" value="GBO40688.1"/>
    <property type="molecule type" value="Genomic_DNA"/>
</dbReference>
<dbReference type="Proteomes" id="UP000499080">
    <property type="component" value="Unassembled WGS sequence"/>
</dbReference>
<sequence length="77" mass="8866">MVNKLFDLESLPDLFSDTGIEIDFAHSTSERDQTPKKAKEIMVNPMKWKCIASKIDHHTGKSYISQGNVTERRRKTD</sequence>
<gene>
    <name evidence="1" type="ORF">AVEN_91575_1</name>
</gene>
<organism evidence="1 2">
    <name type="scientific">Araneus ventricosus</name>
    <name type="common">Orbweaver spider</name>
    <name type="synonym">Epeira ventricosa</name>
    <dbReference type="NCBI Taxonomy" id="182803"/>
    <lineage>
        <taxon>Eukaryota</taxon>
        <taxon>Metazoa</taxon>
        <taxon>Ecdysozoa</taxon>
        <taxon>Arthropoda</taxon>
        <taxon>Chelicerata</taxon>
        <taxon>Arachnida</taxon>
        <taxon>Araneae</taxon>
        <taxon>Araneomorphae</taxon>
        <taxon>Entelegynae</taxon>
        <taxon>Araneoidea</taxon>
        <taxon>Araneidae</taxon>
        <taxon>Araneus</taxon>
    </lineage>
</organism>
<reference evidence="1 2" key="1">
    <citation type="journal article" date="2019" name="Sci. Rep.">
        <title>Orb-weaving spider Araneus ventricosus genome elucidates the spidroin gene catalogue.</title>
        <authorList>
            <person name="Kono N."/>
            <person name="Nakamura H."/>
            <person name="Ohtoshi R."/>
            <person name="Moran D.A.P."/>
            <person name="Shinohara A."/>
            <person name="Yoshida Y."/>
            <person name="Fujiwara M."/>
            <person name="Mori M."/>
            <person name="Tomita M."/>
            <person name="Arakawa K."/>
        </authorList>
    </citation>
    <scope>NUCLEOTIDE SEQUENCE [LARGE SCALE GENOMIC DNA]</scope>
</reference>
<accession>A0A4Y2WV66</accession>
<keyword evidence="2" id="KW-1185">Reference proteome</keyword>